<name>A0A8J2UCG6_9BACT</name>
<dbReference type="GO" id="GO:0016811">
    <property type="term" value="F:hydrolase activity, acting on carbon-nitrogen (but not peptide) bonds, in linear amides"/>
    <property type="evidence" value="ECO:0007669"/>
    <property type="project" value="InterPro"/>
</dbReference>
<comment type="similarity">
    <text evidence="1">Belongs to the peptidase S45 family.</text>
</comment>
<feature type="active site" description="Nucleophile" evidence="4">
    <location>
        <position position="287"/>
    </location>
</feature>
<dbReference type="Gene3D" id="2.30.120.10">
    <property type="match status" value="1"/>
</dbReference>
<organism evidence="6 7">
    <name type="scientific">Puia dinghuensis</name>
    <dbReference type="NCBI Taxonomy" id="1792502"/>
    <lineage>
        <taxon>Bacteria</taxon>
        <taxon>Pseudomonadati</taxon>
        <taxon>Bacteroidota</taxon>
        <taxon>Chitinophagia</taxon>
        <taxon>Chitinophagales</taxon>
        <taxon>Chitinophagaceae</taxon>
        <taxon>Puia</taxon>
    </lineage>
</organism>
<proteinExistence type="inferred from homology"/>
<dbReference type="InterPro" id="IPR002692">
    <property type="entry name" value="S45"/>
</dbReference>
<dbReference type="CDD" id="cd03747">
    <property type="entry name" value="Ntn_PGA_like"/>
    <property type="match status" value="1"/>
</dbReference>
<dbReference type="PIRSF" id="PIRSF001227">
    <property type="entry name" value="Pen_acylase"/>
    <property type="match status" value="1"/>
</dbReference>
<keyword evidence="5" id="KW-0479">Metal-binding</keyword>
<feature type="binding site" evidence="5">
    <location>
        <position position="362"/>
    </location>
    <ligand>
        <name>Ca(2+)</name>
        <dbReference type="ChEBI" id="CHEBI:29108"/>
    </ligand>
</feature>
<dbReference type="Pfam" id="PF01804">
    <property type="entry name" value="Penicil_amidase"/>
    <property type="match status" value="1"/>
</dbReference>
<dbReference type="GO" id="GO:0017000">
    <property type="term" value="P:antibiotic biosynthetic process"/>
    <property type="evidence" value="ECO:0007669"/>
    <property type="project" value="InterPro"/>
</dbReference>
<gene>
    <name evidence="6" type="ORF">GCM10011511_19820</name>
</gene>
<protein>
    <submittedName>
        <fullName evidence="6">Beta-lactam antibiotic acylase</fullName>
    </submittedName>
</protein>
<evidence type="ECO:0000313" key="6">
    <source>
        <dbReference type="EMBL" id="GGA96565.1"/>
    </source>
</evidence>
<dbReference type="PANTHER" id="PTHR34218:SF4">
    <property type="entry name" value="ACYL-HOMOSERINE LACTONE ACYLASE QUIP"/>
    <property type="match status" value="1"/>
</dbReference>
<dbReference type="RefSeq" id="WP_188931068.1">
    <property type="nucleotide sequence ID" value="NZ_BMJC01000002.1"/>
</dbReference>
<reference evidence="6" key="1">
    <citation type="journal article" date="2014" name="Int. J. Syst. Evol. Microbiol.">
        <title>Complete genome sequence of Corynebacterium casei LMG S-19264T (=DSM 44701T), isolated from a smear-ripened cheese.</title>
        <authorList>
            <consortium name="US DOE Joint Genome Institute (JGI-PGF)"/>
            <person name="Walter F."/>
            <person name="Albersmeier A."/>
            <person name="Kalinowski J."/>
            <person name="Ruckert C."/>
        </authorList>
    </citation>
    <scope>NUCLEOTIDE SEQUENCE</scope>
    <source>
        <strain evidence="6">CGMCC 1.15448</strain>
    </source>
</reference>
<dbReference type="SUPFAM" id="SSF56235">
    <property type="entry name" value="N-terminal nucleophile aminohydrolases (Ntn hydrolases)"/>
    <property type="match status" value="1"/>
</dbReference>
<feature type="binding site" evidence="5">
    <location>
        <position position="216"/>
    </location>
    <ligand>
        <name>Ca(2+)</name>
        <dbReference type="ChEBI" id="CHEBI:29108"/>
    </ligand>
</feature>
<comment type="caution">
    <text evidence="6">The sequence shown here is derived from an EMBL/GenBank/DDBJ whole genome shotgun (WGS) entry which is preliminary data.</text>
</comment>
<dbReference type="GO" id="GO:0046872">
    <property type="term" value="F:metal ion binding"/>
    <property type="evidence" value="ECO:0007669"/>
    <property type="project" value="UniProtKB-KW"/>
</dbReference>
<evidence type="ECO:0000256" key="1">
    <source>
        <dbReference type="ARBA" id="ARBA00006586"/>
    </source>
</evidence>
<dbReference type="PANTHER" id="PTHR34218">
    <property type="entry name" value="PEPTIDASE S45 PENICILLIN AMIDASE"/>
    <property type="match status" value="1"/>
</dbReference>
<dbReference type="InterPro" id="IPR029055">
    <property type="entry name" value="Ntn_hydrolases_N"/>
</dbReference>
<keyword evidence="3" id="KW-0865">Zymogen</keyword>
<sequence length="821" mass="93337">MRIIPFLLSLILTTGLIICLNRQWGGLKKTPPFGQFLSPQHGFWQNAEPVGQHIDEQVSLPGLKGKGDVYFDENLIPHVFAASQNDACYIQGYLHAKFRLWQMEFQTFAAAGRVSEFLGPGPDNNYIKYDRSMRRLGMVTAARAALAEMEKDSTVKADCDAYTAGVNAYTSQLKASELPFEYKLLNYSPEPWTNLKTALFVKYMAYDLAGHDNDFEMTNARSFFSKEDFAKLYPETQDSADPIIPKGTHFQPPALLLKEPATVDSLYLGHPMTVTAAESKPDKDNGSNNWAVSGKKTLSGRPILCNDPHLSTNLPAIWYQMQIHTPDYNVYGVSFPGAPYVIIGFNDSCAWGITNAERDVRDYYSIKFKDESRQEYWYNGKWVPAEMRVDTILVKDGLPFYDSVATTVFGPVMYDPTFPGFSDETNTRSYAVHWKPADPSNELRTFSRFQSMRSYSDYKDAILTFKSPGQNFAYADKSGVVAIWQQGEFPAKWKEQGRFVMPGEDSSYLWQGNIKQEENPTMLLDNDDNGRGFVSSANQIPVDTTYPYYLGAGYPEYRGLIINRKLSDMNSITPADMMTMQTCNYDIFAEMARPLLLRNIHEARLSEDEKNYLNIFRTWNLNDDPNEEGPVIFKYWWNHLTEDIYDDEFSKSSLEMMRPYESTLLEALLRDSAYSFIDNINTAEKETLQQVVTTAFLQAIPDLVAAAKDDKLTWAKNKDTWARHLLQIPELSRTHLPIGGGVHCINAAKKLHGPSWRMIVQLTDKTEAYGIYPGGQSGNPGSPYYDTFVDKWAAGKYDPLWVMGPEEVKDQRVKWAMHFSN</sequence>
<comment type="cofactor">
    <cofactor evidence="5">
        <name>Ca(2+)</name>
        <dbReference type="ChEBI" id="CHEBI:29108"/>
    </cofactor>
    <text evidence="5">Binds 1 Ca(2+) ion per dimer.</text>
</comment>
<reference evidence="6" key="2">
    <citation type="submission" date="2020-09" db="EMBL/GenBank/DDBJ databases">
        <authorList>
            <person name="Sun Q."/>
            <person name="Zhou Y."/>
        </authorList>
    </citation>
    <scope>NUCLEOTIDE SEQUENCE</scope>
    <source>
        <strain evidence="6">CGMCC 1.15448</strain>
    </source>
</reference>
<evidence type="ECO:0000256" key="3">
    <source>
        <dbReference type="ARBA" id="ARBA00023145"/>
    </source>
</evidence>
<keyword evidence="2" id="KW-0378">Hydrolase</keyword>
<keyword evidence="7" id="KW-1185">Reference proteome</keyword>
<dbReference type="Gene3D" id="1.10.1400.10">
    <property type="match status" value="1"/>
</dbReference>
<evidence type="ECO:0000256" key="4">
    <source>
        <dbReference type="PIRSR" id="PIRSR001227-1"/>
    </source>
</evidence>
<dbReference type="EMBL" id="BMJC01000002">
    <property type="protein sequence ID" value="GGA96565.1"/>
    <property type="molecule type" value="Genomic_DNA"/>
</dbReference>
<evidence type="ECO:0000313" key="7">
    <source>
        <dbReference type="Proteomes" id="UP000607559"/>
    </source>
</evidence>
<dbReference type="Gene3D" id="3.60.20.10">
    <property type="entry name" value="Glutamine Phosphoribosylpyrophosphate, subunit 1, domain 1"/>
    <property type="match status" value="1"/>
</dbReference>
<dbReference type="InterPro" id="IPR043147">
    <property type="entry name" value="Penicillin_amidase_A-knob"/>
</dbReference>
<evidence type="ECO:0000256" key="2">
    <source>
        <dbReference type="ARBA" id="ARBA00022801"/>
    </source>
</evidence>
<dbReference type="InterPro" id="IPR014395">
    <property type="entry name" value="Pen/GL7ACA/AHL_acylase"/>
</dbReference>
<evidence type="ECO:0000256" key="5">
    <source>
        <dbReference type="PIRSR" id="PIRSR001227-2"/>
    </source>
</evidence>
<dbReference type="InterPro" id="IPR043146">
    <property type="entry name" value="Penicillin_amidase_N_B-knob"/>
</dbReference>
<keyword evidence="5" id="KW-0106">Calcium</keyword>
<accession>A0A8J2UCG6</accession>
<feature type="binding site" evidence="5">
    <location>
        <position position="359"/>
    </location>
    <ligand>
        <name>Ca(2+)</name>
        <dbReference type="ChEBI" id="CHEBI:29108"/>
    </ligand>
</feature>
<dbReference type="InterPro" id="IPR023343">
    <property type="entry name" value="Penicillin_amidase_dom1"/>
</dbReference>
<dbReference type="Proteomes" id="UP000607559">
    <property type="component" value="Unassembled WGS sequence"/>
</dbReference>
<dbReference type="Gene3D" id="1.10.439.10">
    <property type="entry name" value="Penicillin Amidohydrolase, domain 1"/>
    <property type="match status" value="1"/>
</dbReference>
<dbReference type="AlphaFoldDB" id="A0A8J2UCG6"/>